<proteinExistence type="predicted"/>
<keyword evidence="3" id="KW-1185">Reference proteome</keyword>
<feature type="chain" id="PRO_5045158776" description="Secreted protein" evidence="1">
    <location>
        <begin position="22"/>
        <end position="188"/>
    </location>
</feature>
<gene>
    <name evidence="2" type="ORF">GCM10023156_22310</name>
</gene>
<evidence type="ECO:0000256" key="1">
    <source>
        <dbReference type="SAM" id="SignalP"/>
    </source>
</evidence>
<reference evidence="3" key="1">
    <citation type="journal article" date="2019" name="Int. J. Syst. Evol. Microbiol.">
        <title>The Global Catalogue of Microorganisms (GCM) 10K type strain sequencing project: providing services to taxonomists for standard genome sequencing and annotation.</title>
        <authorList>
            <consortium name="The Broad Institute Genomics Platform"/>
            <consortium name="The Broad Institute Genome Sequencing Center for Infectious Disease"/>
            <person name="Wu L."/>
            <person name="Ma J."/>
        </authorList>
    </citation>
    <scope>NUCLEOTIDE SEQUENCE [LARGE SCALE GENOMIC DNA]</scope>
    <source>
        <strain evidence="3">JCM 17759</strain>
    </source>
</reference>
<comment type="caution">
    <text evidence="2">The sequence shown here is derived from an EMBL/GenBank/DDBJ whole genome shotgun (WGS) entry which is preliminary data.</text>
</comment>
<sequence>MSRLLICSVLLFAASLSNAFAADAARDGGLKQGDPIGVFYVTKIAGAEDDGVDVGQEICYRCRYGSRPMVMVFARQTDGKLSDLVKQLDAAVAQNEASHLSGFVTLLGEDAGKLKTSATELAEKTSAKHIPFVVAKESETGPLNYRLSVDAPVTIVVASDSQVVSARTYAADKIDIDAIMADVKSILN</sequence>
<evidence type="ECO:0000313" key="2">
    <source>
        <dbReference type="EMBL" id="GAA4452638.1"/>
    </source>
</evidence>
<name>A0ABP8MP69_9BACT</name>
<evidence type="ECO:0000313" key="3">
    <source>
        <dbReference type="Proteomes" id="UP001500840"/>
    </source>
</evidence>
<dbReference type="Proteomes" id="UP001500840">
    <property type="component" value="Unassembled WGS sequence"/>
</dbReference>
<dbReference type="RefSeq" id="WP_345321971.1">
    <property type="nucleotide sequence ID" value="NZ_BAABGA010000029.1"/>
</dbReference>
<accession>A0ABP8MP69</accession>
<protein>
    <recommendedName>
        <fullName evidence="4">Secreted protein</fullName>
    </recommendedName>
</protein>
<evidence type="ECO:0008006" key="4">
    <source>
        <dbReference type="Google" id="ProtNLM"/>
    </source>
</evidence>
<organism evidence="2 3">
    <name type="scientific">Novipirellula rosea</name>
    <dbReference type="NCBI Taxonomy" id="1031540"/>
    <lineage>
        <taxon>Bacteria</taxon>
        <taxon>Pseudomonadati</taxon>
        <taxon>Planctomycetota</taxon>
        <taxon>Planctomycetia</taxon>
        <taxon>Pirellulales</taxon>
        <taxon>Pirellulaceae</taxon>
        <taxon>Novipirellula</taxon>
    </lineage>
</organism>
<feature type="signal peptide" evidence="1">
    <location>
        <begin position="1"/>
        <end position="21"/>
    </location>
</feature>
<dbReference type="EMBL" id="BAABGA010000029">
    <property type="protein sequence ID" value="GAA4452638.1"/>
    <property type="molecule type" value="Genomic_DNA"/>
</dbReference>
<keyword evidence="1" id="KW-0732">Signal</keyword>